<dbReference type="Proteomes" id="UP000614334">
    <property type="component" value="Unassembled WGS sequence"/>
</dbReference>
<dbReference type="EMBL" id="JACYCF010000032">
    <property type="protein sequence ID" value="KAF8748942.1"/>
    <property type="molecule type" value="Genomic_DNA"/>
</dbReference>
<reference evidence="2" key="1">
    <citation type="submission" date="2020-09" db="EMBL/GenBank/DDBJ databases">
        <title>Comparative genome analyses of four rice-infecting Rhizoctonia solani isolates reveal extensive enrichment of homogalacturonan modification genes.</title>
        <authorList>
            <person name="Lee D.-Y."/>
            <person name="Jeon J."/>
            <person name="Kim K.-T."/>
            <person name="Cheong K."/>
            <person name="Song H."/>
            <person name="Choi G."/>
            <person name="Ko J."/>
            <person name="Opiyo S.O."/>
            <person name="Zuo S."/>
            <person name="Madhav S."/>
            <person name="Lee Y.-H."/>
            <person name="Wang G.-L."/>
        </authorList>
    </citation>
    <scope>NUCLEOTIDE SEQUENCE</scope>
    <source>
        <strain evidence="2">AG1-IA B2</strain>
    </source>
</reference>
<dbReference type="InterPro" id="IPR018712">
    <property type="entry name" value="Tle1-like_cat"/>
</dbReference>
<dbReference type="AlphaFoldDB" id="A0A8H7I506"/>
<dbReference type="PANTHER" id="PTHR33840:SF1">
    <property type="entry name" value="TLE1 PHOSPHOLIPASE DOMAIN-CONTAINING PROTEIN"/>
    <property type="match status" value="1"/>
</dbReference>
<comment type="caution">
    <text evidence="2">The sequence shown here is derived from an EMBL/GenBank/DDBJ whole genome shotgun (WGS) entry which is preliminary data.</text>
</comment>
<dbReference type="SUPFAM" id="SSF53474">
    <property type="entry name" value="alpha/beta-Hydrolases"/>
    <property type="match status" value="1"/>
</dbReference>
<evidence type="ECO:0000313" key="3">
    <source>
        <dbReference type="Proteomes" id="UP000614334"/>
    </source>
</evidence>
<proteinExistence type="predicted"/>
<evidence type="ECO:0000313" key="2">
    <source>
        <dbReference type="EMBL" id="KAF8748942.1"/>
    </source>
</evidence>
<dbReference type="PANTHER" id="PTHR33840">
    <property type="match status" value="1"/>
</dbReference>
<feature type="domain" description="T6SS Phospholipase effector Tle1-like catalytic" evidence="1">
    <location>
        <begin position="141"/>
        <end position="430"/>
    </location>
</feature>
<dbReference type="Gene3D" id="3.40.50.1820">
    <property type="entry name" value="alpha/beta hydrolase"/>
    <property type="match status" value="1"/>
</dbReference>
<dbReference type="InterPro" id="IPR029058">
    <property type="entry name" value="AB_hydrolase_fold"/>
</dbReference>
<name>A0A8H7I506_9AGAM</name>
<sequence length="665" mass="76607">MPNTLPSIRALHNYELFQLKLVHKKKPAIVVAALTQTAINLGVRFDFTRADYQFNISNILGIENGAWTEGTDFDTSIDNISVSLDLSDRENRCLVATIPGSLDKPLRYNLDEVLWLVDYYHPQARETYFRLGLKPKSTPKRSLVLCFDGTSNQFSNRNTNVVKIFELLKRMTLTDKWYGVISSVDVIGTTGVGTYTSSAWKSSFSQSIAKFADLAVAWYLYQHVIDGYKFLVESYRDGDKIYIFGFSRGAYTARALAGMVHCVGLLPRHNVVKENVELIGDPPEVPCPNFVARPEFPLHVSYGALGTEAVFQSNYKDAEAYKQVFCTPVQIDFVGVWDTVGSVGKYQSAATNQILPFIEHNPSIRVFRHALALDEHRANYTPLLWDHSKTIKGQDIREVWFRGEHSDGESDYMYKFSALSNISLRWMVQQCLENPATSSIAFDVLAMKAYRHFRVLEYRHTQDAKELRTHREKVKEAVLMADEQGTILARQKFTKVVQRHRKWLYDRSSIIDKIEIKHNISQAVGLFSLWKILEIAPIKRPRQTKEGQIMSRIPNFGGPRVIYRRNSESEEPVFIHASVIDFMATDKSEYRPKAMWYGYKDDQLPKIESFENNVMPWPKSKDQKDKVVKRMNIRWEPMSWTEWLLDRAQSFGLNFVRLSNMGMFE</sequence>
<accession>A0A8H7I506</accession>
<protein>
    <recommendedName>
        <fullName evidence="1">T6SS Phospholipase effector Tle1-like catalytic domain-containing protein</fullName>
    </recommendedName>
</protein>
<dbReference type="Pfam" id="PF09994">
    <property type="entry name" value="T6SS_Tle1-like_cat"/>
    <property type="match status" value="1"/>
</dbReference>
<evidence type="ECO:0000259" key="1">
    <source>
        <dbReference type="Pfam" id="PF09994"/>
    </source>
</evidence>
<organism evidence="2 3">
    <name type="scientific">Rhizoctonia solani</name>
    <dbReference type="NCBI Taxonomy" id="456999"/>
    <lineage>
        <taxon>Eukaryota</taxon>
        <taxon>Fungi</taxon>
        <taxon>Dikarya</taxon>
        <taxon>Basidiomycota</taxon>
        <taxon>Agaricomycotina</taxon>
        <taxon>Agaricomycetes</taxon>
        <taxon>Cantharellales</taxon>
        <taxon>Ceratobasidiaceae</taxon>
        <taxon>Rhizoctonia</taxon>
    </lineage>
</organism>
<gene>
    <name evidence="2" type="ORF">RHS01_10483</name>
</gene>